<dbReference type="SUPFAM" id="SSF51735">
    <property type="entry name" value="NAD(P)-binding Rossmann-fold domains"/>
    <property type="match status" value="1"/>
</dbReference>
<evidence type="ECO:0000313" key="4">
    <source>
        <dbReference type="Proteomes" id="UP000282106"/>
    </source>
</evidence>
<dbReference type="EC" id="1.2.1.11" evidence="3"/>
<dbReference type="InterPro" id="IPR036291">
    <property type="entry name" value="NAD(P)-bd_dom_sf"/>
</dbReference>
<comment type="similarity">
    <text evidence="1">Belongs to the aspartate-semialdehyde dehydrogenase family.</text>
</comment>
<dbReference type="RefSeq" id="WP_123213058.1">
    <property type="nucleotide sequence ID" value="NZ_RJVO01000011.1"/>
</dbReference>
<dbReference type="Proteomes" id="UP000282106">
    <property type="component" value="Unassembled WGS sequence"/>
</dbReference>
<organism evidence="3 4">
    <name type="scientific">Stagnimonas aquatica</name>
    <dbReference type="NCBI Taxonomy" id="2689987"/>
    <lineage>
        <taxon>Bacteria</taxon>
        <taxon>Pseudomonadati</taxon>
        <taxon>Pseudomonadota</taxon>
        <taxon>Gammaproteobacteria</taxon>
        <taxon>Nevskiales</taxon>
        <taxon>Nevskiaceae</taxon>
        <taxon>Stagnimonas</taxon>
    </lineage>
</organism>
<name>A0A3N0UYZ0_9GAMM</name>
<evidence type="ECO:0000256" key="1">
    <source>
        <dbReference type="ARBA" id="ARBA00010584"/>
    </source>
</evidence>
<dbReference type="GO" id="GO:0004073">
    <property type="term" value="F:aspartate-semialdehyde dehydrogenase activity"/>
    <property type="evidence" value="ECO:0007669"/>
    <property type="project" value="UniProtKB-EC"/>
</dbReference>
<dbReference type="Gene3D" id="3.40.50.720">
    <property type="entry name" value="NAD(P)-binding Rossmann-like Domain"/>
    <property type="match status" value="1"/>
</dbReference>
<evidence type="ECO:0000259" key="2">
    <source>
        <dbReference type="SMART" id="SM00859"/>
    </source>
</evidence>
<dbReference type="InterPro" id="IPR012280">
    <property type="entry name" value="Semialdhyde_DH_dimer_dom"/>
</dbReference>
<dbReference type="GO" id="GO:0051287">
    <property type="term" value="F:NAD binding"/>
    <property type="evidence" value="ECO:0007669"/>
    <property type="project" value="InterPro"/>
</dbReference>
<gene>
    <name evidence="3" type="ORF">ED208_16625</name>
</gene>
<dbReference type="Gene3D" id="3.30.360.10">
    <property type="entry name" value="Dihydrodipicolinate Reductase, domain 2"/>
    <property type="match status" value="1"/>
</dbReference>
<dbReference type="NCBIfam" id="NF004224">
    <property type="entry name" value="PRK05671.1"/>
    <property type="match status" value="1"/>
</dbReference>
<proteinExistence type="inferred from homology"/>
<evidence type="ECO:0000313" key="3">
    <source>
        <dbReference type="EMBL" id="ROH85635.1"/>
    </source>
</evidence>
<dbReference type="PANTHER" id="PTHR46278">
    <property type="entry name" value="DEHYDROGENASE, PUTATIVE-RELATED"/>
    <property type="match status" value="1"/>
</dbReference>
<dbReference type="SUPFAM" id="SSF55347">
    <property type="entry name" value="Glyceraldehyde-3-phosphate dehydrogenase-like, C-terminal domain"/>
    <property type="match status" value="1"/>
</dbReference>
<feature type="domain" description="Semialdehyde dehydrogenase NAD-binding" evidence="2">
    <location>
        <begin position="5"/>
        <end position="120"/>
    </location>
</feature>
<dbReference type="PIRSF" id="PIRSF000148">
    <property type="entry name" value="ASA_dh"/>
    <property type="match status" value="1"/>
</dbReference>
<sequence length="337" mass="35391">MSKYRVAVLGADTAVGEVLLDLLIDRRFPGAEIQALSLAPGQGAVVQAGGEEWDLLPADSCDYGSLHLVFLAYGAGLDAALLARITAAGCWLIDAAGALRAVPEVPLLVPELNTGLLFELGGDRRLSAPGALSIALALALAPLQRAAGLKSVQLSSYQAVSALGREAVEELAQQTRQLLTFQPVSQRVFSQQIAFNCLPEIGALDADGHSREERDLIRETRQLLKAPALAISVTAVQVPVFYGHAAAVHLQTEQPLSLAAARELLASAPGLSLSADADYPTQIGQASGEDAVFIGRLRGDLAPAQGLSFWLVTDNLRKGAALNAVQIAEALVERNLL</sequence>
<comment type="caution">
    <text evidence="3">The sequence shown here is derived from an EMBL/GenBank/DDBJ whole genome shotgun (WGS) entry which is preliminary data.</text>
</comment>
<accession>A0A3N0UYZ0</accession>
<keyword evidence="4" id="KW-1185">Reference proteome</keyword>
<protein>
    <submittedName>
        <fullName evidence="3">Aspartate-semialdehyde dehydrogenase</fullName>
        <ecNumber evidence="3">1.2.1.11</ecNumber>
    </submittedName>
</protein>
<dbReference type="EMBL" id="RJVO01000011">
    <property type="protein sequence ID" value="ROH85635.1"/>
    <property type="molecule type" value="Genomic_DNA"/>
</dbReference>
<reference evidence="3 4" key="1">
    <citation type="submission" date="2018-10" db="EMBL/GenBank/DDBJ databases">
        <authorList>
            <person name="Chen W.-M."/>
        </authorList>
    </citation>
    <scope>NUCLEOTIDE SEQUENCE [LARGE SCALE GENOMIC DNA]</scope>
    <source>
        <strain evidence="3 4">THS-13</strain>
    </source>
</reference>
<dbReference type="SMART" id="SM00859">
    <property type="entry name" value="Semialdhyde_dh"/>
    <property type="match status" value="1"/>
</dbReference>
<dbReference type="Pfam" id="PF02774">
    <property type="entry name" value="Semialdhyde_dhC"/>
    <property type="match status" value="1"/>
</dbReference>
<dbReference type="FunCoup" id="A0A3N0UYZ0">
    <property type="interactions" value="501"/>
</dbReference>
<dbReference type="GO" id="GO:0008652">
    <property type="term" value="P:amino acid biosynthetic process"/>
    <property type="evidence" value="ECO:0007669"/>
    <property type="project" value="InterPro"/>
</dbReference>
<dbReference type="InParanoid" id="A0A3N0UYZ0"/>
<dbReference type="AlphaFoldDB" id="A0A3N0UYZ0"/>
<dbReference type="NCBIfam" id="NF011456">
    <property type="entry name" value="PRK14874.1"/>
    <property type="match status" value="1"/>
</dbReference>
<dbReference type="Pfam" id="PF01118">
    <property type="entry name" value="Semialdhyde_dh"/>
    <property type="match status" value="1"/>
</dbReference>
<dbReference type="InterPro" id="IPR000534">
    <property type="entry name" value="Semialdehyde_DH_NAD-bd"/>
</dbReference>
<keyword evidence="3" id="KW-0560">Oxidoreductase</keyword>
<dbReference type="CDD" id="cd17894">
    <property type="entry name" value="ASADH_USG1_N"/>
    <property type="match status" value="1"/>
</dbReference>
<dbReference type="PANTHER" id="PTHR46278:SF2">
    <property type="entry name" value="ASPARTATE-SEMIALDEHYDE DEHYDROGENASE"/>
    <property type="match status" value="1"/>
</dbReference>
<dbReference type="GO" id="GO:0046983">
    <property type="term" value="F:protein dimerization activity"/>
    <property type="evidence" value="ECO:0007669"/>
    <property type="project" value="InterPro"/>
</dbReference>